<evidence type="ECO:0000313" key="1">
    <source>
        <dbReference type="EMBL" id="RFS81367.1"/>
    </source>
</evidence>
<keyword evidence="2" id="KW-1185">Reference proteome</keyword>
<organism evidence="1 2">
    <name type="scientific">Actinomadura spongiicola</name>
    <dbReference type="NCBI Taxonomy" id="2303421"/>
    <lineage>
        <taxon>Bacteria</taxon>
        <taxon>Bacillati</taxon>
        <taxon>Actinomycetota</taxon>
        <taxon>Actinomycetes</taxon>
        <taxon>Streptosporangiales</taxon>
        <taxon>Thermomonosporaceae</taxon>
        <taxon>Actinomadura</taxon>
    </lineage>
</organism>
<gene>
    <name evidence="1" type="primary">cas2e</name>
    <name evidence="1" type="ORF">D0T12_32580</name>
</gene>
<dbReference type="AlphaFoldDB" id="A0A372G7S9"/>
<dbReference type="Proteomes" id="UP000262882">
    <property type="component" value="Unassembled WGS sequence"/>
</dbReference>
<dbReference type="CDD" id="cd09755">
    <property type="entry name" value="Cas2_I-E"/>
    <property type="match status" value="1"/>
</dbReference>
<protein>
    <submittedName>
        <fullName evidence="1">Type I-E CRISPR-associated endoribonuclease Cas2</fullName>
    </submittedName>
</protein>
<dbReference type="NCBIfam" id="TIGR01873">
    <property type="entry name" value="cas_CT1978"/>
    <property type="match status" value="1"/>
</dbReference>
<dbReference type="Gene3D" id="3.30.70.240">
    <property type="match status" value="1"/>
</dbReference>
<dbReference type="EMBL" id="QVNQ01000014">
    <property type="protein sequence ID" value="RFS81367.1"/>
    <property type="molecule type" value="Genomic_DNA"/>
</dbReference>
<evidence type="ECO:0000313" key="2">
    <source>
        <dbReference type="Proteomes" id="UP000262882"/>
    </source>
</evidence>
<dbReference type="OrthoDB" id="8527479at2"/>
<name>A0A372G7S9_9ACTN</name>
<sequence length="107" mass="11626">MGTMIVLSTTAVPDYVRGSLTRWLSEPAPGLYVGTVSARVRDKLWEAVSEAVGEGAAVLVHPATTEQGFTIRTAGERRRRIADFDGLQLVRFLPQDTEDPTAPTEPT</sequence>
<accession>A0A372G7S9</accession>
<dbReference type="RefSeq" id="WP_117404642.1">
    <property type="nucleotide sequence ID" value="NZ_QVNQ01000014.1"/>
</dbReference>
<proteinExistence type="predicted"/>
<dbReference type="InterPro" id="IPR010152">
    <property type="entry name" value="CRISPR-assoc_prot_Cas2_sub"/>
</dbReference>
<dbReference type="Pfam" id="PF09707">
    <property type="entry name" value="Cas_Cas2CT1978"/>
    <property type="match status" value="1"/>
</dbReference>
<comment type="caution">
    <text evidence="1">The sequence shown here is derived from an EMBL/GenBank/DDBJ whole genome shotgun (WGS) entry which is preliminary data.</text>
</comment>
<reference evidence="1 2" key="1">
    <citation type="submission" date="2018-08" db="EMBL/GenBank/DDBJ databases">
        <title>Actinomadura spongicola sp. nov., isolated from marine sponge Leucetta chagosensis.</title>
        <authorList>
            <person name="Li L."/>
            <person name="Lin H.W."/>
        </authorList>
    </citation>
    <scope>NUCLEOTIDE SEQUENCE [LARGE SCALE GENOMIC DNA]</scope>
    <source>
        <strain evidence="1 2">LHW52907</strain>
    </source>
</reference>